<evidence type="ECO:0000256" key="2">
    <source>
        <dbReference type="SAM" id="SignalP"/>
    </source>
</evidence>
<feature type="region of interest" description="Disordered" evidence="1">
    <location>
        <begin position="3500"/>
        <end position="3525"/>
    </location>
</feature>
<feature type="region of interest" description="Disordered" evidence="1">
    <location>
        <begin position="576"/>
        <end position="597"/>
    </location>
</feature>
<feature type="region of interest" description="Disordered" evidence="1">
    <location>
        <begin position="2201"/>
        <end position="2221"/>
    </location>
</feature>
<feature type="compositionally biased region" description="Basic and acidic residues" evidence="1">
    <location>
        <begin position="58"/>
        <end position="97"/>
    </location>
</feature>
<name>A0A3P6TC75_LITSI</name>
<gene>
    <name evidence="3" type="ORF">NLS_LOCUS5111</name>
</gene>
<evidence type="ECO:0000313" key="3">
    <source>
        <dbReference type="EMBL" id="VDK80959.1"/>
    </source>
</evidence>
<dbReference type="STRING" id="42156.A0A3P6TC75"/>
<keyword evidence="4" id="KW-1185">Reference proteome</keyword>
<feature type="compositionally biased region" description="Low complexity" evidence="1">
    <location>
        <begin position="3504"/>
        <end position="3518"/>
    </location>
</feature>
<protein>
    <recommendedName>
        <fullName evidence="5">VWFA domain-containing protein</fullName>
    </recommendedName>
</protein>
<feature type="region of interest" description="Disordered" evidence="1">
    <location>
        <begin position="3136"/>
        <end position="3161"/>
    </location>
</feature>
<dbReference type="EMBL" id="UYRX01000363">
    <property type="protein sequence ID" value="VDK80959.1"/>
    <property type="molecule type" value="Genomic_DNA"/>
</dbReference>
<feature type="region of interest" description="Disordered" evidence="1">
    <location>
        <begin position="3912"/>
        <end position="3933"/>
    </location>
</feature>
<feature type="compositionally biased region" description="Polar residues" evidence="1">
    <location>
        <begin position="3590"/>
        <end position="3600"/>
    </location>
</feature>
<feature type="region of interest" description="Disordered" evidence="1">
    <location>
        <begin position="49"/>
        <end position="97"/>
    </location>
</feature>
<feature type="compositionally biased region" description="Basic and acidic residues" evidence="1">
    <location>
        <begin position="1117"/>
        <end position="1129"/>
    </location>
</feature>
<feature type="compositionally biased region" description="Basic and acidic residues" evidence="1">
    <location>
        <begin position="577"/>
        <end position="597"/>
    </location>
</feature>
<accession>A0A3P6TC75</accession>
<organism evidence="3 4">
    <name type="scientific">Litomosoides sigmodontis</name>
    <name type="common">Filarial nematode worm</name>
    <dbReference type="NCBI Taxonomy" id="42156"/>
    <lineage>
        <taxon>Eukaryota</taxon>
        <taxon>Metazoa</taxon>
        <taxon>Ecdysozoa</taxon>
        <taxon>Nematoda</taxon>
        <taxon>Chromadorea</taxon>
        <taxon>Rhabditida</taxon>
        <taxon>Spirurina</taxon>
        <taxon>Spiruromorpha</taxon>
        <taxon>Filarioidea</taxon>
        <taxon>Onchocercidae</taxon>
        <taxon>Litomosoides</taxon>
    </lineage>
</organism>
<feature type="compositionally biased region" description="Polar residues" evidence="1">
    <location>
        <begin position="3137"/>
        <end position="3152"/>
    </location>
</feature>
<keyword evidence="2" id="KW-0732">Signal</keyword>
<proteinExistence type="predicted"/>
<feature type="region of interest" description="Disordered" evidence="1">
    <location>
        <begin position="3273"/>
        <end position="3386"/>
    </location>
</feature>
<sequence length="3933" mass="444059">MMLCFYCTVIEVLSCSSTLLFSGPLPSADDTIGSVRQRIAIFETLSTDNQLTSTPKSDNARELVEVSKHERHSPSREGPSEPHDKLKTVSYKSESDQSDIRETGKLFLFTEIDKTTGHLDGVTKTQSRIYNGYNEAQESMHDAQKYSYESDPIAAQESDYCSKTYEVQKQVPSEHSSTLEIVDMKWMSQENKDKNVTTERQKLVPWEQEQGTDLLNELELIMQSRFHKIAEAKTGKKFEELENKTENEYVRKIEVDLQQTITQEMDAVEEWEIIDEDEINAIAEDYLIKQVEVTGKEIKLKGTVPAIQKIPEIGVTIDSERTTWKMLVPSEDDFLPENDNVTDKTLTLQYTKELTVERLELKKNEFPAESIGKDDPYSRIAKGEEFIATSTAEGSRIDFLRNMTGESEEIVLSFQKEINSDELNFADILLEKPTKKSTPIFCELTETNGERSYDVKSTKGSEMSYKIIALKQSPLSQQEKMKRRESAKKSAEISNEILQAEQLKTEGDVSMTGDNKQEKKLPTTSQIMTVQDTCGSPTEQHFENADDFRETFKGTFQNAFFDENGKPWGTTRRFHHREQQGDSGNRKAGYESPMPEREVEIVSKKEASTAVGERVTDHQWIEMPRQEEMNNMQDAQLERSLKDEKVQFHREDERDKPKMIGIGKRKQFDEMEDEINRATKGHYSPPFTSEGDIDKLKKFQPVQPHIQPSTVTITRMSQLQDNELYSTEAHMLREVGSIKSSTEDREITVQEKVQEDHSELENMETYTEKEMLINQEAGSGRISVPKQAPEVDVEELITRPELWIPPTAEELIGTNQKDRIRSKNFQFKGQENSFAQELVLSDKKECSIPLIITTSTVVPYTRDIDVYSEILKIPRGEKGESETKKETLRMAKETVPEYLLDTDIQVITDHRDKNECKKCEEILKNDEMQDQLETRIPQIKGSSEDIFELTSLKLLSDERSGKTDGLQSYISPGIKVGYSGNEGENMEENPSETSQLTAVVTGAESIKSDMKFSTTLFKEMKNFSDTNEIVKGPSETINIGRLCCDEKVGGRLVEIHKEDEEGGNMKRSCEICVDQSHYDEEFRESILDELEILTKTKELDTFPNKEMDLKVSKMSKEEQEVETKEEHKQTSGCPETAVETEEEWSNKNSEAIEEKHAELVINDDNENYSQVLLDQQFDLGELKFAKVVEDYPRNTEKISKSVPKEAGSLQKLQDFNELVLMGIKDAKGTEEESGVHVEVISLNNKEKHCEDLCELSPLPSYVKGEMKRIPAIYEWMQKEDVRDEEGEWQEVGNLEDTVVKYVNEASSELHVDIEKNADILCKRPDKSMKREVEKCDQAIESDVNEEHEMNENYSQDSEVDTTEERLKGELNSKHNGNEANAIEMLRIQLKECKEKRIYGVEQQQLSENKIALEKNKEGEKKRNSITEVEKKLAGEVEDVVRQLEIGKTSSRIKEIPEASDDRIMIIQREPILNEHMNTLDEKSVSKSSHEYNNLGQKDFGPKEPTTFHHEIFVERESISSLEPMNESQEIDARRIPFVKISSVGESWEQKNMESENNRHETAAAEKVHIELSGSKKRKGTELKPQDGELLGNDSVECEKETNTVRVIAIPVTLEAISAVPYECVPKEQMVADSNLEDKLHRMENPELIYKTEPKESEILASELEAEAKKQKPFDCIVLGRELIKEYDTIIPEESVTKKEHIKMKGWTESEEVSNLLDRTEELESETKSLDDIMNTGEVLEGYGPVISEEPTVEGESVTDVKALAEVVVDQLNRTEDLEDTQSKTFEDIIPDSDLVVCGTVTSREPVVGKEYVTDALAEMEVVDELNRTEYLEDTASRLLEDMVSVGGVLVKCGTIVSEESVEEGKHVSGKTPAESEEVISKLYKTEDLEEAERGIAAAPIVLAKLGVSKAYDNVVESSLDRDLQMVRETSPVNEEDQLKHMLLGSEDVNDEKTSMQRGDSIERNAHLELLSGDDVLIKEPQGTLSVEEPTIEFLTRKYAEHTLVEGEKKSPDKTTFEHEILEPQGEIQHQLFTKKMRDLKKFEVKLSEKRVSKGIKSEKAEFKRVMPQKFVEEKGVVKEHVTMEDGKQDQFGCAEEIINRQITKNLLTDAAGFWNDEAEFAREASNDIDYVEEGARGSETFLSLPDIQSRLEEAQLSLLQRTVELAPAKGKEECIDKGSFLTDVLISSEVSFADLVVGEQRHETGDMTGTEAEQSRTEDRDLQKIGKSISLLTMECLVTKEKEIMELSKEEITSQTPIKQPHDTGYLQLTPPTVTEQRDEASVMQEVMAEEYHKKETDYYVTKNLNKPVQNDDEKLDSMEIVECFAAETCLDGEGFIASDESEPKLSVMKAQNKRSYPAMDIPFPADRNDIFISSDVEMKVTSGNDYKDEVFAESLRECIQTDVKEERAKDDETQRMVASNEEVEEGVTGWVELGESKRMHFDEVMLEDQTHELDSDGICYRHLRVNDKMKTFSTEAEYPFEVTVDTLLTHEDKECINMETGLEKQDSSHTDQVTVCRNDDTINFAMREVIGSVAEEKEELSVKASDESSPKFAPRKWEKTVEGPEITSETLQTSESTGDIKYGKELEEQHTIKVPKVYKEQTESSPTEYSEPRIKPFETSVEKSTTPQKCLGVGKKSEKEFVIQGQQISELTRDGKPEKSVDEVSLEVLGRDQRESEKKLITVEGNQEFIEKAQVVQNYELKMFSDGDITISQQPFLVSANDDKTVLVKESSEQLTAKHDLMASFEEDKLGGYNRSMMTALSSYEPSIEEERNTASKALLDTIEICSTTLRQSESIQILEGRSAGQQSAEFLFEGENEKVQKEGKSLSCSEEYDTFSVTQKGKESFKDPFIPTKGIKTEVAVSPTSRTSAAFGSIGIVQESEDQKSFTSSASFDASDINTEKRKDEKLFYCEEESGRHISSVESFMEPTNAEVIYDELNDVISKEVGKNEGRTISGKQLDSALKEERTAEVESEKNLALSNVLDRYPAEEECHKFILSRNKEAEEDHFFPSFSSVFPIHAETETPREIERTDLSEITAPVSEQMKDKFSCRTKEYQGIKEDLCEVESVRDDKRKLETMAEPASELASAQSPILGEEPSLRQKIDKKSSEMDEKAEIIRDIHPEPGAEHLIGESVGVDQTSSCSSSYETDFSTGKRGDSKSLTSEEIATIGKIASQHGHEESDLKEKLETYGGETDKLKERIRTCSLLNEEKRNEKRLNIQITEVIDDIMKPVVNLSGESTYKTKTMVGSRDGYETCVTPQEDTFETALGYHSQESEYTTATSEVLSEDHGESATPTAIRAPVQSARLFVPSEGREQEPNKQESAVIDSRHSSSDMPDMELVSIQDGDSMEEDTLPTTPSGALLASDGDPRRPISPVPPGYSDGSVASGSFIKADQSRRQEEITVLDSTVEAPRDEVLADEWSWKREVSDAAIFEESLHVKAMDFGKECFSQYSNLFMENKTSAVHIIEKDEDITLPSEAVSCTESASLDPLDKLSIKSESSGKKYSTSRRSSSSSQKSSHDERQAFAEQLTQEFKMSWAEKDEEVQSAKQPSLSSDEYPTFLPENEQVNAIEVELETVDEEPEEVDSLNGRSVSSNGQGTDISVTVGKYKTVSSDNVSETSLQEFERIERDVLNKGESSLSGSEVELYVSGKLKAADGSTSSLAEFERLEQEVVADGSPQDEVMVLSDIREESEVEEMSVRDGDEEHDSIADIKVVPVEEDTLLATPLASPTDSIERNFENFVPEAMGTSIDSLEISIPPVCPQSDLDGENYLTNYEVIEEVYEDMHDSLEIIPQDKDSVQGEASIREINRDSQAVFSGDTYQEDQGEKDSLEGDMDSLLHDYPTTLTTFETIQIKEDGSTEIISRKVLTRVTDPVISHVQFTGTENEDRLRDLEREEEFETVDIEGNVTRTTLHRNAPSSSGGTSHATHRG</sequence>
<feature type="region of interest" description="Disordered" evidence="1">
    <location>
        <begin position="3079"/>
        <end position="3111"/>
    </location>
</feature>
<feature type="region of interest" description="Disordered" evidence="1">
    <location>
        <begin position="3542"/>
        <end position="3561"/>
    </location>
</feature>
<feature type="chain" id="PRO_5018283740" description="VWFA domain-containing protein" evidence="2">
    <location>
        <begin position="19"/>
        <end position="3933"/>
    </location>
</feature>
<feature type="compositionally biased region" description="Polar residues" evidence="1">
    <location>
        <begin position="3276"/>
        <end position="3285"/>
    </location>
</feature>
<feature type="compositionally biased region" description="Polar residues" evidence="1">
    <location>
        <begin position="2568"/>
        <end position="2578"/>
    </location>
</feature>
<feature type="region of interest" description="Disordered" evidence="1">
    <location>
        <begin position="2542"/>
        <end position="2578"/>
    </location>
</feature>
<dbReference type="Proteomes" id="UP000277928">
    <property type="component" value="Unassembled WGS sequence"/>
</dbReference>
<dbReference type="OMA" id="IKNQHDA"/>
<dbReference type="OrthoDB" id="5876619at2759"/>
<feature type="compositionally biased region" description="Polar residues" evidence="1">
    <location>
        <begin position="3919"/>
        <end position="3933"/>
    </location>
</feature>
<feature type="signal peptide" evidence="2">
    <location>
        <begin position="1"/>
        <end position="18"/>
    </location>
</feature>
<feature type="region of interest" description="Disordered" evidence="1">
    <location>
        <begin position="1117"/>
        <end position="1139"/>
    </location>
</feature>
<reference evidence="3 4" key="1">
    <citation type="submission" date="2018-08" db="EMBL/GenBank/DDBJ databases">
        <authorList>
            <person name="Laetsch R D."/>
            <person name="Stevens L."/>
            <person name="Kumar S."/>
            <person name="Blaxter L. M."/>
        </authorList>
    </citation>
    <scope>NUCLEOTIDE SEQUENCE [LARGE SCALE GENOMIC DNA]</scope>
</reference>
<feature type="compositionally biased region" description="Polar residues" evidence="1">
    <location>
        <begin position="3548"/>
        <end position="3558"/>
    </location>
</feature>
<evidence type="ECO:0000256" key="1">
    <source>
        <dbReference type="SAM" id="MobiDB-lite"/>
    </source>
</evidence>
<feature type="compositionally biased region" description="Basic and acidic residues" evidence="1">
    <location>
        <begin position="3098"/>
        <end position="3111"/>
    </location>
</feature>
<feature type="region of interest" description="Disordered" evidence="1">
    <location>
        <begin position="3581"/>
        <end position="3600"/>
    </location>
</feature>
<feature type="compositionally biased region" description="Basic and acidic residues" evidence="1">
    <location>
        <begin position="2542"/>
        <end position="2563"/>
    </location>
</feature>
<evidence type="ECO:0008006" key="5">
    <source>
        <dbReference type="Google" id="ProtNLM"/>
    </source>
</evidence>
<evidence type="ECO:0000313" key="4">
    <source>
        <dbReference type="Proteomes" id="UP000277928"/>
    </source>
</evidence>